<keyword evidence="2" id="KW-1185">Reference proteome</keyword>
<name>A0A1J1IZ26_9DIPT</name>
<dbReference type="AlphaFoldDB" id="A0A1J1IZ26"/>
<evidence type="ECO:0000313" key="2">
    <source>
        <dbReference type="Proteomes" id="UP000183832"/>
    </source>
</evidence>
<proteinExistence type="predicted"/>
<accession>A0A1J1IZ26</accession>
<organism evidence="1 2">
    <name type="scientific">Clunio marinus</name>
    <dbReference type="NCBI Taxonomy" id="568069"/>
    <lineage>
        <taxon>Eukaryota</taxon>
        <taxon>Metazoa</taxon>
        <taxon>Ecdysozoa</taxon>
        <taxon>Arthropoda</taxon>
        <taxon>Hexapoda</taxon>
        <taxon>Insecta</taxon>
        <taxon>Pterygota</taxon>
        <taxon>Neoptera</taxon>
        <taxon>Endopterygota</taxon>
        <taxon>Diptera</taxon>
        <taxon>Nematocera</taxon>
        <taxon>Chironomoidea</taxon>
        <taxon>Chironomidae</taxon>
        <taxon>Clunio</taxon>
    </lineage>
</organism>
<evidence type="ECO:0000313" key="1">
    <source>
        <dbReference type="EMBL" id="CRL05531.1"/>
    </source>
</evidence>
<reference evidence="1 2" key="1">
    <citation type="submission" date="2015-04" db="EMBL/GenBank/DDBJ databases">
        <authorList>
            <person name="Syromyatnikov M.Y."/>
            <person name="Popov V.N."/>
        </authorList>
    </citation>
    <scope>NUCLEOTIDE SEQUENCE [LARGE SCALE GENOMIC DNA]</scope>
</reference>
<gene>
    <name evidence="1" type="ORF">CLUMA_CG018405</name>
</gene>
<dbReference type="EMBL" id="CVRI01000064">
    <property type="protein sequence ID" value="CRL05531.1"/>
    <property type="molecule type" value="Genomic_DNA"/>
</dbReference>
<sequence>MTRQFAMSIHITLQANQAFSFHVILLMFRLQTLKAKPKEENFNVQLSERKIVDVNSDVIASLCSRRILALGALNY</sequence>
<protein>
    <submittedName>
        <fullName evidence="1">CLUMA_CG018405, isoform A</fullName>
    </submittedName>
</protein>
<dbReference type="Proteomes" id="UP000183832">
    <property type="component" value="Unassembled WGS sequence"/>
</dbReference>